<dbReference type="Gene3D" id="3.90.226.10">
    <property type="entry name" value="2-enoyl-CoA Hydratase, Chain A, domain 1"/>
    <property type="match status" value="2"/>
</dbReference>
<organism evidence="6 7">
    <name type="scientific">Carnobacterium antarcticum</name>
    <dbReference type="NCBI Taxonomy" id="2126436"/>
    <lineage>
        <taxon>Bacteria</taxon>
        <taxon>Bacillati</taxon>
        <taxon>Bacillota</taxon>
        <taxon>Bacilli</taxon>
        <taxon>Lactobacillales</taxon>
        <taxon>Carnobacteriaceae</taxon>
        <taxon>Carnobacterium</taxon>
    </lineage>
</organism>
<dbReference type="SUPFAM" id="SSF52096">
    <property type="entry name" value="ClpP/crotonase"/>
    <property type="match status" value="1"/>
</dbReference>
<evidence type="ECO:0000313" key="6">
    <source>
        <dbReference type="EMBL" id="MFD1800458.1"/>
    </source>
</evidence>
<proteinExistence type="inferred from homology"/>
<evidence type="ECO:0000256" key="3">
    <source>
        <dbReference type="ARBA" id="ARBA00022801"/>
    </source>
</evidence>
<evidence type="ECO:0000256" key="1">
    <source>
        <dbReference type="ARBA" id="ARBA00008683"/>
    </source>
</evidence>
<sequence>MTTKRWTAIGLAVGLFVLSFLIDGLVTKVNQSDETQNLIGDATTMLFGDSGLTETIVSSGDETKRIALLSVDGTILAGQTESLFNSAGYNHEFFMEQLEAVKQDDSIKAILLSVNSPGGGTYESAQIKDKLLELKESTDKPLYVSMGNLAASGGYYIAAPADKIFASEETLTGSIGVIMSSTNLSDLYEKVGIEDTTIKSGQFKDIGSSVRPMTEADQDILQKMVDDSYERFVTVVADGRGMEKNQVRELADGRIYDGAQALAVGLVDQLGYQEDALTALQKDFQLTDAEIIQYAAGSMPFSSLLYSKASQLLAPEKTSMAALEQIATQFGTSASPKMMYLYGGE</sequence>
<dbReference type="InterPro" id="IPR047272">
    <property type="entry name" value="S49_SppA_C"/>
</dbReference>
<dbReference type="NCBIfam" id="TIGR00706">
    <property type="entry name" value="SppA_dom"/>
    <property type="match status" value="1"/>
</dbReference>
<keyword evidence="7" id="KW-1185">Reference proteome</keyword>
<feature type="domain" description="Peptidase S49" evidence="5">
    <location>
        <begin position="137"/>
        <end position="285"/>
    </location>
</feature>
<evidence type="ECO:0000259" key="5">
    <source>
        <dbReference type="Pfam" id="PF01343"/>
    </source>
</evidence>
<dbReference type="Proteomes" id="UP001597285">
    <property type="component" value="Unassembled WGS sequence"/>
</dbReference>
<keyword evidence="4" id="KW-0720">Serine protease</keyword>
<comment type="similarity">
    <text evidence="1">Belongs to the peptidase S49 family.</text>
</comment>
<dbReference type="PANTHER" id="PTHR42987">
    <property type="entry name" value="PEPTIDASE S49"/>
    <property type="match status" value="1"/>
</dbReference>
<name>A0ABW4NQR3_9LACT</name>
<dbReference type="RefSeq" id="WP_058918544.1">
    <property type="nucleotide sequence ID" value="NZ_JBHSQC010000008.1"/>
</dbReference>
<evidence type="ECO:0000313" key="7">
    <source>
        <dbReference type="Proteomes" id="UP001597285"/>
    </source>
</evidence>
<dbReference type="Pfam" id="PF01343">
    <property type="entry name" value="Peptidase_S49"/>
    <property type="match status" value="1"/>
</dbReference>
<evidence type="ECO:0000256" key="4">
    <source>
        <dbReference type="ARBA" id="ARBA00022825"/>
    </source>
</evidence>
<evidence type="ECO:0000256" key="2">
    <source>
        <dbReference type="ARBA" id="ARBA00022670"/>
    </source>
</evidence>
<keyword evidence="3" id="KW-0378">Hydrolase</keyword>
<keyword evidence="2" id="KW-0645">Protease</keyword>
<dbReference type="InterPro" id="IPR029045">
    <property type="entry name" value="ClpP/crotonase-like_dom_sf"/>
</dbReference>
<protein>
    <submittedName>
        <fullName evidence="6">Signal peptide peptidase SppA</fullName>
    </submittedName>
</protein>
<gene>
    <name evidence="6" type="primary">sppA</name>
    <name evidence="6" type="ORF">ACFSBK_11420</name>
</gene>
<dbReference type="CDD" id="cd07023">
    <property type="entry name" value="S49_Sppa_N_C"/>
    <property type="match status" value="1"/>
</dbReference>
<dbReference type="InterPro" id="IPR002142">
    <property type="entry name" value="Peptidase_S49"/>
</dbReference>
<dbReference type="PANTHER" id="PTHR42987:SF7">
    <property type="entry name" value="SIGNAL PEPTIDE PEPTIDASE SPPA-RELATED"/>
    <property type="match status" value="1"/>
</dbReference>
<accession>A0ABW4NQR3</accession>
<reference evidence="7" key="1">
    <citation type="journal article" date="2019" name="Int. J. Syst. Evol. Microbiol.">
        <title>The Global Catalogue of Microorganisms (GCM) 10K type strain sequencing project: providing services to taxonomists for standard genome sequencing and annotation.</title>
        <authorList>
            <consortium name="The Broad Institute Genomics Platform"/>
            <consortium name="The Broad Institute Genome Sequencing Center for Infectious Disease"/>
            <person name="Wu L."/>
            <person name="Ma J."/>
        </authorList>
    </citation>
    <scope>NUCLEOTIDE SEQUENCE [LARGE SCALE GENOMIC DNA]</scope>
    <source>
        <strain evidence="7">KCTC 42143</strain>
    </source>
</reference>
<comment type="caution">
    <text evidence="6">The sequence shown here is derived from an EMBL/GenBank/DDBJ whole genome shotgun (WGS) entry which is preliminary data.</text>
</comment>
<dbReference type="EMBL" id="JBHUFF010000020">
    <property type="protein sequence ID" value="MFD1800458.1"/>
    <property type="molecule type" value="Genomic_DNA"/>
</dbReference>
<dbReference type="InterPro" id="IPR004635">
    <property type="entry name" value="Pept_S49_SppA"/>
</dbReference>